<dbReference type="InterPro" id="IPR045861">
    <property type="entry name" value="CorA_cytoplasmic_dom"/>
</dbReference>
<dbReference type="InterPro" id="IPR002523">
    <property type="entry name" value="MgTranspt_CorA/ZnTranspt_ZntB"/>
</dbReference>
<comment type="caution">
    <text evidence="1">The sequence shown here is derived from an EMBL/GenBank/DDBJ whole genome shotgun (WGS) entry which is preliminary data.</text>
</comment>
<dbReference type="Gene3D" id="3.30.460.20">
    <property type="entry name" value="CorA soluble domain-like"/>
    <property type="match status" value="1"/>
</dbReference>
<dbReference type="Pfam" id="PF01544">
    <property type="entry name" value="CorA"/>
    <property type="match status" value="1"/>
</dbReference>
<accession>A0A150NLA5</accession>
<dbReference type="PANTHER" id="PTHR47891">
    <property type="entry name" value="TRANSPORTER-RELATED"/>
    <property type="match status" value="1"/>
</dbReference>
<organism evidence="1 2">
    <name type="scientific">Streptococcus mitis</name>
    <dbReference type="NCBI Taxonomy" id="28037"/>
    <lineage>
        <taxon>Bacteria</taxon>
        <taxon>Bacillati</taxon>
        <taxon>Bacillota</taxon>
        <taxon>Bacilli</taxon>
        <taxon>Lactobacillales</taxon>
        <taxon>Streptococcaceae</taxon>
        <taxon>Streptococcus</taxon>
        <taxon>Streptococcus mitis group</taxon>
    </lineage>
</organism>
<sequence length="79" mass="9405">MVLEKQLGNGCTWIDLDVDKIKNMEDLSDIYGLDKETIEYALDRNERAHMDYNRETETVTFIYNVLDLEKTKNIMKRFP</sequence>
<dbReference type="GO" id="GO:0046873">
    <property type="term" value="F:metal ion transmembrane transporter activity"/>
    <property type="evidence" value="ECO:0007669"/>
    <property type="project" value="InterPro"/>
</dbReference>
<dbReference type="PATRIC" id="fig|28037.237.peg.662"/>
<proteinExistence type="predicted"/>
<dbReference type="EMBL" id="LROT01000016">
    <property type="protein sequence ID" value="KYF34245.1"/>
    <property type="molecule type" value="Genomic_DNA"/>
</dbReference>
<dbReference type="Proteomes" id="UP000075618">
    <property type="component" value="Unassembled WGS sequence"/>
</dbReference>
<reference evidence="1 2" key="1">
    <citation type="submission" date="2016-01" db="EMBL/GenBank/DDBJ databases">
        <title>Highly variable Streptococcus oralis are common among viridans streptococci isolated from primates.</title>
        <authorList>
            <person name="Denapaite D."/>
            <person name="Rieger M."/>
            <person name="Koendgen S."/>
            <person name="Brueckner R."/>
            <person name="Ochigava I."/>
            <person name="Kappeler P."/>
            <person name="Maetz-Rensing K."/>
            <person name="Leendertz F."/>
            <person name="Hakenbeck R."/>
        </authorList>
    </citation>
    <scope>NUCLEOTIDE SEQUENCE [LARGE SCALE GENOMIC DNA]</scope>
    <source>
        <strain evidence="1 2">10712</strain>
    </source>
</reference>
<dbReference type="SUPFAM" id="SSF143865">
    <property type="entry name" value="CorA soluble domain-like"/>
    <property type="match status" value="1"/>
</dbReference>
<gene>
    <name evidence="1" type="ORF">SMI10712_01525</name>
</gene>
<dbReference type="PANTHER" id="PTHR47891:SF1">
    <property type="entry name" value="CORA-MAGNESIUM AND COBALT TRANSPORTER"/>
    <property type="match status" value="1"/>
</dbReference>
<dbReference type="InterPro" id="IPR047199">
    <property type="entry name" value="CorA-like"/>
</dbReference>
<dbReference type="AlphaFoldDB" id="A0A150NLA5"/>
<evidence type="ECO:0000313" key="2">
    <source>
        <dbReference type="Proteomes" id="UP000075618"/>
    </source>
</evidence>
<protein>
    <submittedName>
        <fullName evidence="1">Magnesium and cobalt transport protein CorA</fullName>
    </submittedName>
</protein>
<dbReference type="GO" id="GO:0016020">
    <property type="term" value="C:membrane"/>
    <property type="evidence" value="ECO:0007669"/>
    <property type="project" value="InterPro"/>
</dbReference>
<name>A0A150NLA5_STRMT</name>
<evidence type="ECO:0000313" key="1">
    <source>
        <dbReference type="EMBL" id="KYF34245.1"/>
    </source>
</evidence>